<dbReference type="Proteomes" id="UP000824176">
    <property type="component" value="Unassembled WGS sequence"/>
</dbReference>
<proteinExistence type="predicted"/>
<accession>A0A9D2GUQ3</accession>
<comment type="caution">
    <text evidence="5">The sequence shown here is derived from an EMBL/GenBank/DDBJ whole genome shotgun (WGS) entry which is preliminary data.</text>
</comment>
<dbReference type="EMBL" id="DXAQ01000156">
    <property type="protein sequence ID" value="HIZ90357.1"/>
    <property type="molecule type" value="Genomic_DNA"/>
</dbReference>
<dbReference type="SUPFAM" id="SSF53335">
    <property type="entry name" value="S-adenosyl-L-methionine-dependent methyltransferases"/>
    <property type="match status" value="1"/>
</dbReference>
<dbReference type="InterPro" id="IPR016461">
    <property type="entry name" value="COMT-like"/>
</dbReference>
<dbReference type="PANTHER" id="PTHR43712">
    <property type="entry name" value="PUTATIVE (AFU_ORTHOLOGUE AFUA_4G14580)-RELATED"/>
    <property type="match status" value="1"/>
</dbReference>
<keyword evidence="3" id="KW-0949">S-adenosyl-L-methionine</keyword>
<protein>
    <recommendedName>
        <fullName evidence="4">O-methyltransferase C-terminal domain-containing protein</fullName>
    </recommendedName>
</protein>
<dbReference type="GO" id="GO:0032259">
    <property type="term" value="P:methylation"/>
    <property type="evidence" value="ECO:0007669"/>
    <property type="project" value="UniProtKB-KW"/>
</dbReference>
<evidence type="ECO:0000256" key="1">
    <source>
        <dbReference type="ARBA" id="ARBA00022603"/>
    </source>
</evidence>
<reference evidence="5" key="1">
    <citation type="journal article" date="2021" name="PeerJ">
        <title>Extensive microbial diversity within the chicken gut microbiome revealed by metagenomics and culture.</title>
        <authorList>
            <person name="Gilroy R."/>
            <person name="Ravi A."/>
            <person name="Getino M."/>
            <person name="Pursley I."/>
            <person name="Horton D.L."/>
            <person name="Alikhan N.F."/>
            <person name="Baker D."/>
            <person name="Gharbi K."/>
            <person name="Hall N."/>
            <person name="Watson M."/>
            <person name="Adriaenssens E.M."/>
            <person name="Foster-Nyarko E."/>
            <person name="Jarju S."/>
            <person name="Secka A."/>
            <person name="Antonio M."/>
            <person name="Oren A."/>
            <person name="Chaudhuri R.R."/>
            <person name="La Ragione R."/>
            <person name="Hildebrand F."/>
            <person name="Pallen M.J."/>
        </authorList>
    </citation>
    <scope>NUCLEOTIDE SEQUENCE</scope>
    <source>
        <strain evidence="5">ChiW4-1371</strain>
    </source>
</reference>
<keyword evidence="1" id="KW-0489">Methyltransferase</keyword>
<reference evidence="5" key="2">
    <citation type="submission" date="2021-04" db="EMBL/GenBank/DDBJ databases">
        <authorList>
            <person name="Gilroy R."/>
        </authorList>
    </citation>
    <scope>NUCLEOTIDE SEQUENCE</scope>
    <source>
        <strain evidence="5">ChiW4-1371</strain>
    </source>
</reference>
<gene>
    <name evidence="5" type="ORF">H9804_10460</name>
</gene>
<organism evidence="5 6">
    <name type="scientific">Candidatus Mucispirillum faecigallinarum</name>
    <dbReference type="NCBI Taxonomy" id="2838699"/>
    <lineage>
        <taxon>Bacteria</taxon>
        <taxon>Pseudomonadati</taxon>
        <taxon>Deferribacterota</taxon>
        <taxon>Deferribacteres</taxon>
        <taxon>Deferribacterales</taxon>
        <taxon>Mucispirillaceae</taxon>
        <taxon>Mucispirillum</taxon>
    </lineage>
</organism>
<evidence type="ECO:0000259" key="4">
    <source>
        <dbReference type="Pfam" id="PF00891"/>
    </source>
</evidence>
<name>A0A9D2GUQ3_9BACT</name>
<evidence type="ECO:0000256" key="3">
    <source>
        <dbReference type="ARBA" id="ARBA00022691"/>
    </source>
</evidence>
<dbReference type="Pfam" id="PF00891">
    <property type="entry name" value="Methyltransf_2"/>
    <property type="match status" value="1"/>
</dbReference>
<dbReference type="AlphaFoldDB" id="A0A9D2GUQ3"/>
<dbReference type="PROSITE" id="PS51683">
    <property type="entry name" value="SAM_OMT_II"/>
    <property type="match status" value="1"/>
</dbReference>
<keyword evidence="2" id="KW-0808">Transferase</keyword>
<evidence type="ECO:0000313" key="6">
    <source>
        <dbReference type="Proteomes" id="UP000824176"/>
    </source>
</evidence>
<evidence type="ECO:0000256" key="2">
    <source>
        <dbReference type="ARBA" id="ARBA00022679"/>
    </source>
</evidence>
<dbReference type="Gene3D" id="3.40.50.150">
    <property type="entry name" value="Vaccinia Virus protein VP39"/>
    <property type="match status" value="1"/>
</dbReference>
<evidence type="ECO:0000313" key="5">
    <source>
        <dbReference type="EMBL" id="HIZ90357.1"/>
    </source>
</evidence>
<feature type="domain" description="O-methyltransferase C-terminal" evidence="4">
    <location>
        <begin position="344"/>
        <end position="529"/>
    </location>
</feature>
<dbReference type="InterPro" id="IPR001077">
    <property type="entry name" value="COMT_C"/>
</dbReference>
<dbReference type="GO" id="GO:0008171">
    <property type="term" value="F:O-methyltransferase activity"/>
    <property type="evidence" value="ECO:0007669"/>
    <property type="project" value="InterPro"/>
</dbReference>
<dbReference type="PANTHER" id="PTHR43712:SF2">
    <property type="entry name" value="O-METHYLTRANSFERASE CICE"/>
    <property type="match status" value="1"/>
</dbReference>
<sequence>MEHPVISFQETHHEINGKPLYEKRFSKVLSYHNGIAPVYTEIDKKKVAYFIDYSGDNIFDRYFIQAFGFYDGLAAVCDESGFFHINLDGKDLYKNRYAWCGNFVENKCSVCDFEGNYFHISINGERLYNENFIYVGDFKYGIAVAVLKNGKSVHIFENGIRVHNMEYDALYPYHKGYAVAKDSKGFFHIDKSGKELYKERYAELEPFYNNKALATDFYGNKLIIDYDSLGMAQSSEHFLFDDELVKQKIYNTFARDAFSFFDMRILYAVLELGILQNIKINKSCEIIDINLDKTIKDLLISWLEHYGYIKNNMLTIKGEAVLDIKDVICYWQSLPYNTSCYLMESIKNNCEFFSNIYGAKFFNFIKNNQKYSNYFSFISSFYSSDYSNLNIQLSNEIVCDLGCGSGALLDALKVKFPKITPVYADLIDNRINKNSEFYNIDFFKPLPSNLNADVYIMSRIMHDYNDKDALIIFKHIADKMKKDNKLYLFETVLDNSSKGITVSFHILNMLGGRERTISEIESLLNKAGLSIINKNLCSGTISLLEVKKND</sequence>
<dbReference type="InterPro" id="IPR029063">
    <property type="entry name" value="SAM-dependent_MTases_sf"/>
</dbReference>